<dbReference type="SUPFAM" id="SSF54782">
    <property type="entry name" value="Porphobilinogen deaminase (hydroxymethylbilane synthase), C-terminal domain"/>
    <property type="match status" value="1"/>
</dbReference>
<evidence type="ECO:0000256" key="6">
    <source>
        <dbReference type="ARBA" id="ARBA00023244"/>
    </source>
</evidence>
<dbReference type="PANTHER" id="PTHR11557">
    <property type="entry name" value="PORPHOBILINOGEN DEAMINASE"/>
    <property type="match status" value="1"/>
</dbReference>
<comment type="function">
    <text evidence="1 8">Tetrapolymerization of the monopyrrole PBG into the hydroxymethylbilane pre-uroporphyrinogen in several discrete steps.</text>
</comment>
<comment type="catalytic activity">
    <reaction evidence="7 8">
        <text>4 porphobilinogen + H2O = hydroxymethylbilane + 4 NH4(+)</text>
        <dbReference type="Rhea" id="RHEA:13185"/>
        <dbReference type="ChEBI" id="CHEBI:15377"/>
        <dbReference type="ChEBI" id="CHEBI:28938"/>
        <dbReference type="ChEBI" id="CHEBI:57845"/>
        <dbReference type="ChEBI" id="CHEBI:58126"/>
        <dbReference type="EC" id="2.5.1.61"/>
    </reaction>
</comment>
<dbReference type="InterPro" id="IPR022418">
    <property type="entry name" value="Porphobilinogen_deaminase_C"/>
</dbReference>
<comment type="cofactor">
    <cofactor evidence="8">
        <name>dipyrromethane</name>
        <dbReference type="ChEBI" id="CHEBI:60342"/>
    </cofactor>
    <text evidence="8">Binds 1 dipyrromethane group covalently.</text>
</comment>
<comment type="subunit">
    <text evidence="4 8">Monomer.</text>
</comment>
<dbReference type="RefSeq" id="WP_071070301.1">
    <property type="nucleotide sequence ID" value="NZ_CP017754.1"/>
</dbReference>
<gene>
    <name evidence="8" type="primary">hemC</name>
    <name evidence="11" type="ORF">BKK80_17135</name>
</gene>
<dbReference type="Gene3D" id="3.30.160.40">
    <property type="entry name" value="Porphobilinogen deaminase, C-terminal domain"/>
    <property type="match status" value="1"/>
</dbReference>
<organism evidence="11 12">
    <name type="scientific">Cupriavidus malaysiensis</name>
    <dbReference type="NCBI Taxonomy" id="367825"/>
    <lineage>
        <taxon>Bacteria</taxon>
        <taxon>Pseudomonadati</taxon>
        <taxon>Pseudomonadota</taxon>
        <taxon>Betaproteobacteria</taxon>
        <taxon>Burkholderiales</taxon>
        <taxon>Burkholderiaceae</taxon>
        <taxon>Cupriavidus</taxon>
    </lineage>
</organism>
<dbReference type="PRINTS" id="PR00151">
    <property type="entry name" value="PORPHBDMNASE"/>
</dbReference>
<feature type="modified residue" description="S-(dipyrrolylmethanemethyl)cysteine" evidence="8">
    <location>
        <position position="257"/>
    </location>
</feature>
<dbReference type="PROSITE" id="PS00533">
    <property type="entry name" value="PORPHOBILINOGEN_DEAM"/>
    <property type="match status" value="1"/>
</dbReference>
<comment type="miscellaneous">
    <text evidence="8">The porphobilinogen subunits are added to the dipyrromethane group.</text>
</comment>
<comment type="pathway">
    <text evidence="2">Porphyrin-containing compound metabolism; protoporphyrin-IX biosynthesis; coproporphyrinogen-III from 5-aminolevulinate: step 2/4.</text>
</comment>
<protein>
    <recommendedName>
        <fullName evidence="8">Porphobilinogen deaminase</fullName>
        <shortName evidence="8">PBG</shortName>
        <ecNumber evidence="8">2.5.1.61</ecNumber>
    </recommendedName>
    <alternativeName>
        <fullName evidence="8">Hydroxymethylbilane synthase</fullName>
        <shortName evidence="8">HMBS</shortName>
    </alternativeName>
    <alternativeName>
        <fullName evidence="8">Pre-uroporphyrinogen synthase</fullName>
    </alternativeName>
</protein>
<proteinExistence type="inferred from homology"/>
<keyword evidence="5 8" id="KW-0808">Transferase</keyword>
<keyword evidence="6 8" id="KW-0627">Porphyrin biosynthesis</keyword>
<dbReference type="InterPro" id="IPR022419">
    <property type="entry name" value="Porphobilin_deaminase_cofac_BS"/>
</dbReference>
<evidence type="ECO:0000256" key="1">
    <source>
        <dbReference type="ARBA" id="ARBA00002869"/>
    </source>
</evidence>
<dbReference type="InterPro" id="IPR036803">
    <property type="entry name" value="Porphobilinogen_deaminase_C_sf"/>
</dbReference>
<feature type="domain" description="Porphobilinogen deaminase C-terminal" evidence="10">
    <location>
        <begin position="240"/>
        <end position="313"/>
    </location>
</feature>
<dbReference type="CDD" id="cd13646">
    <property type="entry name" value="PBP2_EcHMBS_like"/>
    <property type="match status" value="1"/>
</dbReference>
<evidence type="ECO:0000256" key="7">
    <source>
        <dbReference type="ARBA" id="ARBA00048169"/>
    </source>
</evidence>
<evidence type="ECO:0000313" key="12">
    <source>
        <dbReference type="Proteomes" id="UP000177515"/>
    </source>
</evidence>
<dbReference type="HAMAP" id="MF_00260">
    <property type="entry name" value="Porphobil_deam"/>
    <property type="match status" value="1"/>
</dbReference>
<dbReference type="PIRSF" id="PIRSF001438">
    <property type="entry name" value="4pyrrol_synth_OHMeBilane_synth"/>
    <property type="match status" value="1"/>
</dbReference>
<feature type="domain" description="Porphobilinogen deaminase N-terminal" evidence="9">
    <location>
        <begin position="21"/>
        <end position="225"/>
    </location>
</feature>
<comment type="similarity">
    <text evidence="3 8">Belongs to the HMBS family.</text>
</comment>
<evidence type="ECO:0000256" key="3">
    <source>
        <dbReference type="ARBA" id="ARBA00005638"/>
    </source>
</evidence>
<dbReference type="EC" id="2.5.1.61" evidence="8"/>
<evidence type="ECO:0000259" key="10">
    <source>
        <dbReference type="Pfam" id="PF03900"/>
    </source>
</evidence>
<dbReference type="InterPro" id="IPR000860">
    <property type="entry name" value="HemC"/>
</dbReference>
<keyword evidence="12" id="KW-1185">Reference proteome</keyword>
<dbReference type="Pfam" id="PF01379">
    <property type="entry name" value="Porphobil_deam"/>
    <property type="match status" value="1"/>
</dbReference>
<name>A0ABM7D7I3_9BURK</name>
<dbReference type="PANTHER" id="PTHR11557:SF0">
    <property type="entry name" value="PORPHOBILINOGEN DEAMINASE"/>
    <property type="match status" value="1"/>
</dbReference>
<accession>A0ABM7D7I3</accession>
<dbReference type="Gene3D" id="3.40.190.10">
    <property type="entry name" value="Periplasmic binding protein-like II"/>
    <property type="match status" value="2"/>
</dbReference>
<evidence type="ECO:0000313" key="11">
    <source>
        <dbReference type="EMBL" id="AOZ07355.1"/>
    </source>
</evidence>
<evidence type="ECO:0000259" key="9">
    <source>
        <dbReference type="Pfam" id="PF01379"/>
    </source>
</evidence>
<sequence>MHASATPPSTTDTATAVPRKLVIASRESRLALWQAEHVRAALQQYYPACDVSILGMTTRGDQILDRTLSKVGGKGLFVKELEVAMAEGRADLAVHSLKDVPMELPAGFTLAAVMTREDPRDALVSERFASLAEMPPGTVVGTSSLRREAALRARYPHLEIRPLRGNLDTRLAKLDRGDYGAIILAAAGLKRLGLGARIRALLAPEDSLPAAGQGALGIEIRADRPGLAAWLAPLNDKPTFLAVTAERAVSRALGGSCQVPLAAHARWDGTQLRLDAFVALPDGTRCLRASAAGPAASAAEAERLGAGVGDELLAQGAGDILAALADPAGPAGSAAAPAPSDSPT</sequence>
<dbReference type="InterPro" id="IPR022417">
    <property type="entry name" value="Porphobilin_deaminase_N"/>
</dbReference>
<evidence type="ECO:0000256" key="5">
    <source>
        <dbReference type="ARBA" id="ARBA00022679"/>
    </source>
</evidence>
<dbReference type="EMBL" id="CP017754">
    <property type="protein sequence ID" value="AOZ07355.1"/>
    <property type="molecule type" value="Genomic_DNA"/>
</dbReference>
<evidence type="ECO:0000256" key="2">
    <source>
        <dbReference type="ARBA" id="ARBA00004735"/>
    </source>
</evidence>
<dbReference type="Proteomes" id="UP000177515">
    <property type="component" value="Chromosome 1"/>
</dbReference>
<reference evidence="11 12" key="1">
    <citation type="submission" date="2016-10" db="EMBL/GenBank/DDBJ databases">
        <title>Complete genome sequences of three Cupriavidus strains isolated from various Malaysian environments.</title>
        <authorList>
            <person name="Abdullah A.A.-A."/>
            <person name="Shafie N.A.H."/>
            <person name="Lau N.S."/>
        </authorList>
    </citation>
    <scope>NUCLEOTIDE SEQUENCE [LARGE SCALE GENOMIC DNA]</scope>
    <source>
        <strain evidence="11 12">USMAA1020</strain>
    </source>
</reference>
<evidence type="ECO:0000256" key="4">
    <source>
        <dbReference type="ARBA" id="ARBA00011245"/>
    </source>
</evidence>
<dbReference type="NCBIfam" id="TIGR00212">
    <property type="entry name" value="hemC"/>
    <property type="match status" value="1"/>
</dbReference>
<dbReference type="SUPFAM" id="SSF53850">
    <property type="entry name" value="Periplasmic binding protein-like II"/>
    <property type="match status" value="1"/>
</dbReference>
<dbReference type="Pfam" id="PF03900">
    <property type="entry name" value="Porphobil_deamC"/>
    <property type="match status" value="1"/>
</dbReference>
<evidence type="ECO:0000256" key="8">
    <source>
        <dbReference type="HAMAP-Rule" id="MF_00260"/>
    </source>
</evidence>